<protein>
    <recommendedName>
        <fullName evidence="4">Mechanosensitive ion channel</fullName>
    </recommendedName>
</protein>
<evidence type="ECO:0000313" key="2">
    <source>
        <dbReference type="EMBL" id="NJC25970.1"/>
    </source>
</evidence>
<dbReference type="Gene3D" id="1.10.287.1260">
    <property type="match status" value="2"/>
</dbReference>
<evidence type="ECO:0000256" key="1">
    <source>
        <dbReference type="SAM" id="Phobius"/>
    </source>
</evidence>
<feature type="transmembrane region" description="Helical" evidence="1">
    <location>
        <begin position="81"/>
        <end position="104"/>
    </location>
</feature>
<dbReference type="Pfam" id="PF05552">
    <property type="entry name" value="MS_channel_1st_1"/>
    <property type="match status" value="2"/>
</dbReference>
<feature type="transmembrane region" description="Helical" evidence="1">
    <location>
        <begin position="152"/>
        <end position="172"/>
    </location>
</feature>
<sequence length="286" mass="31193">MEIIIEALSAQVALLFTIIPALLKALVIVIIGYILARIVRNLLKRLLSAVGVDSLADRLMRIEMFKNAKFDLVPSKIISSAAYYFILIIFVMASVEAMGLKIISDLLNDLITYIPNAVTALIVLIFGIVLADGVKKIVYETCRSLNITAGNLLANVVFYFIMLNIVLIALGQAQLQTRFMEQNITVILAGVAGAFAIGYGLAARHVMGNLLASFYNRGRLHVGDEVSIDGMRGEIVTMNNSDLVLRADESEFIIPFSKLTASSVEVHARRSNGPALPPNLEEVEQG</sequence>
<comment type="caution">
    <text evidence="2">The sequence shown here is derived from an EMBL/GenBank/DDBJ whole genome shotgun (WGS) entry which is preliminary data.</text>
</comment>
<proteinExistence type="predicted"/>
<feature type="transmembrane region" description="Helical" evidence="1">
    <location>
        <begin position="12"/>
        <end position="36"/>
    </location>
</feature>
<feature type="transmembrane region" description="Helical" evidence="1">
    <location>
        <begin position="184"/>
        <end position="202"/>
    </location>
</feature>
<keyword evidence="3" id="KW-1185">Reference proteome</keyword>
<accession>A0ABX0XA93</accession>
<keyword evidence="1" id="KW-0812">Transmembrane</keyword>
<organism evidence="2 3">
    <name type="scientific">Neolewinella antarctica</name>
    <dbReference type="NCBI Taxonomy" id="442734"/>
    <lineage>
        <taxon>Bacteria</taxon>
        <taxon>Pseudomonadati</taxon>
        <taxon>Bacteroidota</taxon>
        <taxon>Saprospiria</taxon>
        <taxon>Saprospirales</taxon>
        <taxon>Lewinellaceae</taxon>
        <taxon>Neolewinella</taxon>
    </lineage>
</organism>
<evidence type="ECO:0000313" key="3">
    <source>
        <dbReference type="Proteomes" id="UP000770785"/>
    </source>
</evidence>
<dbReference type="PANTHER" id="PTHR30221:SF1">
    <property type="entry name" value="SMALL-CONDUCTANCE MECHANOSENSITIVE CHANNEL"/>
    <property type="match status" value="1"/>
</dbReference>
<keyword evidence="1" id="KW-0472">Membrane</keyword>
<dbReference type="RefSeq" id="WP_168036738.1">
    <property type="nucleotide sequence ID" value="NZ_JAATJH010000002.1"/>
</dbReference>
<dbReference type="EMBL" id="JAATJH010000002">
    <property type="protein sequence ID" value="NJC25970.1"/>
    <property type="molecule type" value="Genomic_DNA"/>
</dbReference>
<dbReference type="InterPro" id="IPR045275">
    <property type="entry name" value="MscS_archaea/bacteria_type"/>
</dbReference>
<dbReference type="Proteomes" id="UP000770785">
    <property type="component" value="Unassembled WGS sequence"/>
</dbReference>
<feature type="transmembrane region" description="Helical" evidence="1">
    <location>
        <begin position="110"/>
        <end position="131"/>
    </location>
</feature>
<keyword evidence="1" id="KW-1133">Transmembrane helix</keyword>
<reference evidence="2 3" key="1">
    <citation type="submission" date="2020-03" db="EMBL/GenBank/DDBJ databases">
        <title>Genomic Encyclopedia of Type Strains, Phase IV (KMG-IV): sequencing the most valuable type-strain genomes for metagenomic binning, comparative biology and taxonomic classification.</title>
        <authorList>
            <person name="Goeker M."/>
        </authorList>
    </citation>
    <scope>NUCLEOTIDE SEQUENCE [LARGE SCALE GENOMIC DNA]</scope>
    <source>
        <strain evidence="2 3">DSM 105096</strain>
    </source>
</reference>
<gene>
    <name evidence="2" type="ORF">GGR27_001469</name>
</gene>
<dbReference type="PANTHER" id="PTHR30221">
    <property type="entry name" value="SMALL-CONDUCTANCE MECHANOSENSITIVE CHANNEL"/>
    <property type="match status" value="1"/>
</dbReference>
<name>A0ABX0XA93_9BACT</name>
<dbReference type="InterPro" id="IPR008910">
    <property type="entry name" value="MSC_TM_helix"/>
</dbReference>
<evidence type="ECO:0008006" key="4">
    <source>
        <dbReference type="Google" id="ProtNLM"/>
    </source>
</evidence>